<feature type="transmembrane region" description="Helical" evidence="1">
    <location>
        <begin position="76"/>
        <end position="93"/>
    </location>
</feature>
<reference evidence="2 3" key="1">
    <citation type="submission" date="2020-06" db="EMBL/GenBank/DDBJ databases">
        <authorList>
            <person name="Criscuolo A."/>
        </authorList>
    </citation>
    <scope>NUCLEOTIDE SEQUENCE [LARGE SCALE GENOMIC DNA]</scope>
    <source>
        <strain evidence="2">1804121828</strain>
    </source>
</reference>
<proteinExistence type="predicted"/>
<sequence length="125" mass="14244">MKIVFMILGFIFTGIGFIGVYLPVLPTTPFLILAAACFARGSEKFHQWLTELPMYRNNVEPVLNGKGMTKEKKYKVLAVITVLFTICFVLIPVKHARMAIPFVLAFHYYIFLKRIPTQTRESAGE</sequence>
<dbReference type="PANTHER" id="PTHR35813">
    <property type="entry name" value="INNER MEMBRANE PROTEIN YBAN"/>
    <property type="match status" value="1"/>
</dbReference>
<protein>
    <submittedName>
        <fullName evidence="2">Inner membrane protein YbaN</fullName>
    </submittedName>
</protein>
<keyword evidence="1" id="KW-1133">Transmembrane helix</keyword>
<gene>
    <name evidence="2" type="primary">ybaN</name>
    <name evidence="2" type="ORF">PEPNEM18_00989</name>
</gene>
<keyword evidence="1" id="KW-0472">Membrane</keyword>
<dbReference type="Proteomes" id="UP000586454">
    <property type="component" value="Unassembled WGS sequence"/>
</dbReference>
<dbReference type="InterPro" id="IPR007401">
    <property type="entry name" value="DUF454"/>
</dbReference>
<comment type="caution">
    <text evidence="2">The sequence shown here is derived from an EMBL/GenBank/DDBJ whole genome shotgun (WGS) entry which is preliminary data.</text>
</comment>
<dbReference type="PANTHER" id="PTHR35813:SF1">
    <property type="entry name" value="INNER MEMBRANE PROTEIN YBAN"/>
    <property type="match status" value="1"/>
</dbReference>
<dbReference type="AlphaFoldDB" id="A0A6V6Y3T7"/>
<dbReference type="Pfam" id="PF04304">
    <property type="entry name" value="DUF454"/>
    <property type="match status" value="1"/>
</dbReference>
<feature type="transmembrane region" description="Helical" evidence="1">
    <location>
        <begin position="6"/>
        <end position="39"/>
    </location>
</feature>
<dbReference type="GO" id="GO:0005886">
    <property type="term" value="C:plasma membrane"/>
    <property type="evidence" value="ECO:0007669"/>
    <property type="project" value="TreeGrafter"/>
</dbReference>
<evidence type="ECO:0000256" key="1">
    <source>
        <dbReference type="SAM" id="Phobius"/>
    </source>
</evidence>
<keyword evidence="1" id="KW-0812">Transmembrane</keyword>
<keyword evidence="3" id="KW-1185">Reference proteome</keyword>
<accession>A0A6V6Y3T7</accession>
<dbReference type="PIRSF" id="PIRSF016789">
    <property type="entry name" value="DUF454"/>
    <property type="match status" value="1"/>
</dbReference>
<evidence type="ECO:0000313" key="2">
    <source>
        <dbReference type="EMBL" id="CAC9931471.1"/>
    </source>
</evidence>
<feature type="transmembrane region" description="Helical" evidence="1">
    <location>
        <begin position="99"/>
        <end position="115"/>
    </location>
</feature>
<dbReference type="EMBL" id="CAIJCS010000019">
    <property type="protein sequence ID" value="CAC9931471.1"/>
    <property type="molecule type" value="Genomic_DNA"/>
</dbReference>
<name>A0A6V6Y3T7_9FIRM</name>
<organism evidence="2 3">
    <name type="scientific">Aedoeadaptatus nemausensis</name>
    <dbReference type="NCBI Taxonomy" id="2582829"/>
    <lineage>
        <taxon>Bacteria</taxon>
        <taxon>Bacillati</taxon>
        <taxon>Bacillota</taxon>
        <taxon>Tissierellia</taxon>
        <taxon>Tissierellales</taxon>
        <taxon>Peptoniphilaceae</taxon>
        <taxon>Aedoeadaptatus</taxon>
    </lineage>
</organism>
<evidence type="ECO:0000313" key="3">
    <source>
        <dbReference type="Proteomes" id="UP000586454"/>
    </source>
</evidence>